<evidence type="ECO:0000256" key="3">
    <source>
        <dbReference type="ARBA" id="ARBA00023125"/>
    </source>
</evidence>
<dbReference type="Proteomes" id="UP000054342">
    <property type="component" value="Unassembled WGS sequence"/>
</dbReference>
<organism evidence="8 9">
    <name type="scientific">Exophiala xenobiotica</name>
    <dbReference type="NCBI Taxonomy" id="348802"/>
    <lineage>
        <taxon>Eukaryota</taxon>
        <taxon>Fungi</taxon>
        <taxon>Dikarya</taxon>
        <taxon>Ascomycota</taxon>
        <taxon>Pezizomycotina</taxon>
        <taxon>Eurotiomycetes</taxon>
        <taxon>Chaetothyriomycetidae</taxon>
        <taxon>Chaetothyriales</taxon>
        <taxon>Herpotrichiellaceae</taxon>
        <taxon>Exophiala</taxon>
    </lineage>
</organism>
<evidence type="ECO:0000256" key="4">
    <source>
        <dbReference type="ARBA" id="ARBA00023163"/>
    </source>
</evidence>
<keyword evidence="5" id="KW-0539">Nucleus</keyword>
<feature type="domain" description="BHLH" evidence="7">
    <location>
        <begin position="48"/>
        <end position="99"/>
    </location>
</feature>
<dbReference type="GO" id="GO:0000981">
    <property type="term" value="F:DNA-binding transcription factor activity, RNA polymerase II-specific"/>
    <property type="evidence" value="ECO:0007669"/>
    <property type="project" value="TreeGrafter"/>
</dbReference>
<dbReference type="STRING" id="348802.A0A0D2F3M0"/>
<dbReference type="EMBL" id="KN847317">
    <property type="protein sequence ID" value="KIW61525.1"/>
    <property type="molecule type" value="Genomic_DNA"/>
</dbReference>
<dbReference type="RefSeq" id="XP_013322109.1">
    <property type="nucleotide sequence ID" value="XM_013466655.1"/>
</dbReference>
<feature type="compositionally biased region" description="Basic and acidic residues" evidence="6">
    <location>
        <begin position="137"/>
        <end position="151"/>
    </location>
</feature>
<name>A0A0D2F3M0_9EURO</name>
<dbReference type="GO" id="GO:0046983">
    <property type="term" value="F:protein dimerization activity"/>
    <property type="evidence" value="ECO:0007669"/>
    <property type="project" value="InterPro"/>
</dbReference>
<keyword evidence="4" id="KW-0804">Transcription</keyword>
<dbReference type="InterPro" id="IPR036638">
    <property type="entry name" value="HLH_DNA-bd_sf"/>
</dbReference>
<proteinExistence type="predicted"/>
<dbReference type="SUPFAM" id="SSF47459">
    <property type="entry name" value="HLH, helix-loop-helix DNA-binding domain"/>
    <property type="match status" value="1"/>
</dbReference>
<dbReference type="Gene3D" id="4.10.280.10">
    <property type="entry name" value="Helix-loop-helix DNA-binding domain"/>
    <property type="match status" value="1"/>
</dbReference>
<dbReference type="InterPro" id="IPR052207">
    <property type="entry name" value="Max-like/E-box_TFs"/>
</dbReference>
<evidence type="ECO:0000256" key="5">
    <source>
        <dbReference type="ARBA" id="ARBA00023242"/>
    </source>
</evidence>
<dbReference type="GO" id="GO:0005634">
    <property type="term" value="C:nucleus"/>
    <property type="evidence" value="ECO:0007669"/>
    <property type="project" value="UniProtKB-SubCell"/>
</dbReference>
<keyword evidence="9" id="KW-1185">Reference proteome</keyword>
<evidence type="ECO:0000256" key="1">
    <source>
        <dbReference type="ARBA" id="ARBA00004123"/>
    </source>
</evidence>
<sequence length="161" mass="17872">MSTGDATESAPSSRASSGEPEANNSIGKAASSSKKSSKTSKPRLTASQKNFNHKDAENKRRTAIRERFTELSHMVPGAMGQEKSEQVMLNKTTEYLKQMLEEQRRLEAMADRQGIPIDDAGRLRDDDLGGPTWQPRNMEHYEASKQKRGDGSEQNADDDND</sequence>
<feature type="region of interest" description="Disordered" evidence="6">
    <location>
        <begin position="1"/>
        <end position="66"/>
    </location>
</feature>
<feature type="region of interest" description="Disordered" evidence="6">
    <location>
        <begin position="111"/>
        <end position="161"/>
    </location>
</feature>
<dbReference type="AlphaFoldDB" id="A0A0D2F3M0"/>
<dbReference type="Pfam" id="PF00010">
    <property type="entry name" value="HLH"/>
    <property type="match status" value="1"/>
</dbReference>
<gene>
    <name evidence="8" type="ORF">PV05_01636</name>
</gene>
<dbReference type="HOGENOM" id="CLU_126658_1_0_1"/>
<protein>
    <recommendedName>
        <fullName evidence="7">BHLH domain-containing protein</fullName>
    </recommendedName>
</protein>
<evidence type="ECO:0000256" key="6">
    <source>
        <dbReference type="SAM" id="MobiDB-lite"/>
    </source>
</evidence>
<dbReference type="PANTHER" id="PTHR15741:SF27">
    <property type="entry name" value="TRANSCRIPTION FACTOR AP-4"/>
    <property type="match status" value="1"/>
</dbReference>
<dbReference type="PROSITE" id="PS50888">
    <property type="entry name" value="BHLH"/>
    <property type="match status" value="1"/>
</dbReference>
<keyword evidence="2" id="KW-0805">Transcription regulation</keyword>
<accession>A0A0D2F3M0</accession>
<feature type="compositionally biased region" description="Basic and acidic residues" evidence="6">
    <location>
        <begin position="52"/>
        <end position="66"/>
    </location>
</feature>
<feature type="compositionally biased region" description="Polar residues" evidence="6">
    <location>
        <begin position="1"/>
        <end position="26"/>
    </location>
</feature>
<keyword evidence="3" id="KW-0238">DNA-binding</keyword>
<evidence type="ECO:0000313" key="9">
    <source>
        <dbReference type="Proteomes" id="UP000054342"/>
    </source>
</evidence>
<dbReference type="GO" id="GO:0000978">
    <property type="term" value="F:RNA polymerase II cis-regulatory region sequence-specific DNA binding"/>
    <property type="evidence" value="ECO:0007669"/>
    <property type="project" value="TreeGrafter"/>
</dbReference>
<dbReference type="GeneID" id="25323544"/>
<dbReference type="PANTHER" id="PTHR15741">
    <property type="entry name" value="BASIC HELIX-LOOP-HELIX ZIP TRANSCRIPTION FACTOR"/>
    <property type="match status" value="1"/>
</dbReference>
<evidence type="ECO:0000259" key="7">
    <source>
        <dbReference type="PROSITE" id="PS50888"/>
    </source>
</evidence>
<evidence type="ECO:0000256" key="2">
    <source>
        <dbReference type="ARBA" id="ARBA00023015"/>
    </source>
</evidence>
<comment type="subcellular location">
    <subcellularLocation>
        <location evidence="1">Nucleus</location>
    </subcellularLocation>
</comment>
<dbReference type="OrthoDB" id="5778525at2759"/>
<reference evidence="8 9" key="1">
    <citation type="submission" date="2015-01" db="EMBL/GenBank/DDBJ databases">
        <title>The Genome Sequence of Exophiala xenobiotica CBS118157.</title>
        <authorList>
            <consortium name="The Broad Institute Genomics Platform"/>
            <person name="Cuomo C."/>
            <person name="de Hoog S."/>
            <person name="Gorbushina A."/>
            <person name="Stielow B."/>
            <person name="Teixiera M."/>
            <person name="Abouelleil A."/>
            <person name="Chapman S.B."/>
            <person name="Priest M."/>
            <person name="Young S.K."/>
            <person name="Wortman J."/>
            <person name="Nusbaum C."/>
            <person name="Birren B."/>
        </authorList>
    </citation>
    <scope>NUCLEOTIDE SEQUENCE [LARGE SCALE GENOMIC DNA]</scope>
    <source>
        <strain evidence="8 9">CBS 118157</strain>
    </source>
</reference>
<evidence type="ECO:0000313" key="8">
    <source>
        <dbReference type="EMBL" id="KIW61525.1"/>
    </source>
</evidence>
<dbReference type="InterPro" id="IPR011598">
    <property type="entry name" value="bHLH_dom"/>
</dbReference>
<dbReference type="SMART" id="SM00353">
    <property type="entry name" value="HLH"/>
    <property type="match status" value="1"/>
</dbReference>